<feature type="transmembrane region" description="Helical" evidence="1">
    <location>
        <begin position="14"/>
        <end position="36"/>
    </location>
</feature>
<dbReference type="Proteomes" id="UP000189670">
    <property type="component" value="Unassembled WGS sequence"/>
</dbReference>
<dbReference type="GO" id="GO:0016020">
    <property type="term" value="C:membrane"/>
    <property type="evidence" value="ECO:0007669"/>
    <property type="project" value="InterPro"/>
</dbReference>
<name>A0A1V1PEG2_9BACT</name>
<dbReference type="SUPFAM" id="SSF49313">
    <property type="entry name" value="Cadherin-like"/>
    <property type="match status" value="1"/>
</dbReference>
<gene>
    <name evidence="2" type="ORF">OMM_01073</name>
</gene>
<proteinExistence type="predicted"/>
<evidence type="ECO:0000256" key="1">
    <source>
        <dbReference type="SAM" id="Phobius"/>
    </source>
</evidence>
<protein>
    <recommendedName>
        <fullName evidence="4">Cadherin domain-containing protein</fullName>
    </recommendedName>
</protein>
<keyword evidence="1" id="KW-1133">Transmembrane helix</keyword>
<evidence type="ECO:0008006" key="4">
    <source>
        <dbReference type="Google" id="ProtNLM"/>
    </source>
</evidence>
<dbReference type="InterPro" id="IPR013783">
    <property type="entry name" value="Ig-like_fold"/>
</dbReference>
<dbReference type="InterPro" id="IPR015919">
    <property type="entry name" value="Cadherin-like_sf"/>
</dbReference>
<keyword evidence="1" id="KW-0472">Membrane</keyword>
<comment type="caution">
    <text evidence="2">The sequence shown here is derived from an EMBL/GenBank/DDBJ whole genome shotgun (WGS) entry which is preliminary data.</text>
</comment>
<accession>A0A1V1PEG2</accession>
<dbReference type="AlphaFoldDB" id="A0A1V1PEG2"/>
<evidence type="ECO:0000313" key="3">
    <source>
        <dbReference type="Proteomes" id="UP000189670"/>
    </source>
</evidence>
<evidence type="ECO:0000313" key="2">
    <source>
        <dbReference type="EMBL" id="ETR73292.1"/>
    </source>
</evidence>
<keyword evidence="1" id="KW-0812">Transmembrane</keyword>
<sequence>MLFLHLKQTAKNHIPYIFGWLQFSLIMARLMLYTVIRVKDSMGAMDDTRFEIRVENVNDAPRFTSQTITGDSALKDQAYHFSVVPFAVDPDVDDILTFSKEQGPEWLILSENGSIEGTPTEIGTQTFAIKVMDQAGAFGTAMLIISVKDDDSNQFAPGITVAYYDFQSRLASLPNFDGSPDLVRIENDVNYNKSRNVWPDLEPAYKDTYASIHNGLTKSIKS</sequence>
<reference evidence="3" key="1">
    <citation type="submission" date="2012-11" db="EMBL/GenBank/DDBJ databases">
        <authorList>
            <person name="Lucero-Rivera Y.E."/>
            <person name="Tovar-Ramirez D."/>
        </authorList>
    </citation>
    <scope>NUCLEOTIDE SEQUENCE [LARGE SCALE GENOMIC DNA]</scope>
    <source>
        <strain evidence="3">Araruama</strain>
    </source>
</reference>
<dbReference type="Pfam" id="PF05345">
    <property type="entry name" value="He_PIG"/>
    <property type="match status" value="1"/>
</dbReference>
<dbReference type="GO" id="GO:0005509">
    <property type="term" value="F:calcium ion binding"/>
    <property type="evidence" value="ECO:0007669"/>
    <property type="project" value="InterPro"/>
</dbReference>
<organism evidence="2 3">
    <name type="scientific">Candidatus Magnetoglobus multicellularis str. Araruama</name>
    <dbReference type="NCBI Taxonomy" id="890399"/>
    <lineage>
        <taxon>Bacteria</taxon>
        <taxon>Pseudomonadati</taxon>
        <taxon>Thermodesulfobacteriota</taxon>
        <taxon>Desulfobacteria</taxon>
        <taxon>Desulfobacterales</taxon>
        <taxon>Desulfobacteraceae</taxon>
        <taxon>Candidatus Magnetoglobus</taxon>
    </lineage>
</organism>
<dbReference type="Gene3D" id="2.60.40.10">
    <property type="entry name" value="Immunoglobulins"/>
    <property type="match status" value="1"/>
</dbReference>
<dbReference type="EMBL" id="ATBP01000074">
    <property type="protein sequence ID" value="ETR73292.1"/>
    <property type="molecule type" value="Genomic_DNA"/>
</dbReference>